<dbReference type="GO" id="GO:0004558">
    <property type="term" value="F:alpha-1,4-glucosidase activity"/>
    <property type="evidence" value="ECO:0007669"/>
    <property type="project" value="UniProtKB-EC"/>
</dbReference>
<dbReference type="InterPro" id="IPR059106">
    <property type="entry name" value="WHD_MalT"/>
</dbReference>
<dbReference type="InterPro" id="IPR027417">
    <property type="entry name" value="P-loop_NTPase"/>
</dbReference>
<keyword evidence="3" id="KW-0378">Hydrolase</keyword>
<proteinExistence type="predicted"/>
<organism evidence="3">
    <name type="scientific">uncultured Actinomycetospora sp</name>
    <dbReference type="NCBI Taxonomy" id="1135996"/>
    <lineage>
        <taxon>Bacteria</taxon>
        <taxon>Bacillati</taxon>
        <taxon>Actinomycetota</taxon>
        <taxon>Actinomycetes</taxon>
        <taxon>Pseudonocardiales</taxon>
        <taxon>Pseudonocardiaceae</taxon>
        <taxon>Actinomycetospora</taxon>
        <taxon>environmental samples</taxon>
    </lineage>
</organism>
<dbReference type="GO" id="GO:0004556">
    <property type="term" value="F:alpha-amylase activity"/>
    <property type="evidence" value="ECO:0007669"/>
    <property type="project" value="TreeGrafter"/>
</dbReference>
<feature type="domain" description="MalT-like winged helix" evidence="2">
    <location>
        <begin position="259"/>
        <end position="341"/>
    </location>
</feature>
<name>A0A6J4HJX1_9PSEU</name>
<evidence type="ECO:0000313" key="3">
    <source>
        <dbReference type="EMBL" id="CAA9225906.1"/>
    </source>
</evidence>
<evidence type="ECO:0000259" key="1">
    <source>
        <dbReference type="Pfam" id="PF00128"/>
    </source>
</evidence>
<sequence>MVGPLLESKYRVPGRRPGTITRPRLLDVLGGTVGAALTVVSAPAGFGKSTLLAEWLAAVPPSTAAVAWVSLDERDDDPARFWTYAVAAVQAATGVGDSALGLLTSSPSSSEAALVAVLNDIGGMSRDLVLVLDDLHLVTSPAVHEGITFLLEHRPPQLHLVLATRVDPPLPLARWRARGELVEIRAADLRFTEQESATYLNGPMGLSLSEHDVAILDRRAEGWIAALQLAALSMRGRDDVGAFIAGFAGDDRYVVDYLAEEVLARLPDATREFLLQTSVLERLTGPLCDAVTGREGGRGTLLALERANLFLVPLDDRRQWYRYHHLFADVLRAHLTDERAETVPELHRRASTWLSDAGDAPAAVDHALAGGHVDRAADLMERAMPTMRRERREAELVRWVRSLPDEVVRVRPVLGMAFVGALAQASQFDTVEQRLADVERAVRPAGGAWPAQAPPGLVVVDEEGYRSVPAGLEMYRAALALRRADLGATSGHAREALSLAPATDDLTRAAAGALGGLASWARGDLARAATLLMLALPGSAYVYQGEELGLPEHTTLPDELRQDPTWLRTGRTVRGRDGCRVPVPWVADAPAYGFSPTGRTWLPQPEAYGPLARDRQRGVPGSTYEMYRAALALRRECRLGEGSLEWLPGLPDGVLGLRNGEVVALVNVTGEPVAVPDGLEVVLASGELDGDRLPAGTAVWAR</sequence>
<dbReference type="SUPFAM" id="SSF52540">
    <property type="entry name" value="P-loop containing nucleoside triphosphate hydrolases"/>
    <property type="match status" value="1"/>
</dbReference>
<dbReference type="PANTHER" id="PTHR10357">
    <property type="entry name" value="ALPHA-AMYLASE FAMILY MEMBER"/>
    <property type="match status" value="1"/>
</dbReference>
<evidence type="ECO:0000259" key="2">
    <source>
        <dbReference type="Pfam" id="PF25873"/>
    </source>
</evidence>
<accession>A0A6J4HJX1</accession>
<feature type="domain" description="Glycosyl hydrolase family 13 catalytic" evidence="1">
    <location>
        <begin position="522"/>
        <end position="636"/>
    </location>
</feature>
<reference evidence="3" key="1">
    <citation type="submission" date="2020-02" db="EMBL/GenBank/DDBJ databases">
        <authorList>
            <person name="Meier V. D."/>
        </authorList>
    </citation>
    <scope>NUCLEOTIDE SEQUENCE</scope>
    <source>
        <strain evidence="3">AVDCRST_MAG54</strain>
    </source>
</reference>
<keyword evidence="3" id="KW-0326">Glycosidase</keyword>
<dbReference type="AlphaFoldDB" id="A0A6J4HJX1"/>
<gene>
    <name evidence="3" type="ORF">AVDCRST_MAG54-787</name>
</gene>
<dbReference type="InterPro" id="IPR017853">
    <property type="entry name" value="GH"/>
</dbReference>
<dbReference type="Gene3D" id="3.20.20.80">
    <property type="entry name" value="Glycosidases"/>
    <property type="match status" value="1"/>
</dbReference>
<dbReference type="InterPro" id="IPR006047">
    <property type="entry name" value="GH13_cat_dom"/>
</dbReference>
<dbReference type="EMBL" id="CADCTH010000108">
    <property type="protein sequence ID" value="CAA9225906.1"/>
    <property type="molecule type" value="Genomic_DNA"/>
</dbReference>
<dbReference type="EC" id="3.2.1.20" evidence="3"/>
<dbReference type="SUPFAM" id="SSF51445">
    <property type="entry name" value="(Trans)glycosidases"/>
    <property type="match status" value="1"/>
</dbReference>
<protein>
    <submittedName>
        <fullName evidence="3">Alpha-glucosidase</fullName>
        <ecNumber evidence="3">3.2.1.20</ecNumber>
    </submittedName>
</protein>
<dbReference type="Pfam" id="PF25873">
    <property type="entry name" value="WHD_MalT"/>
    <property type="match status" value="1"/>
</dbReference>
<dbReference type="PANTHER" id="PTHR10357:SF179">
    <property type="entry name" value="NEUTRAL AND BASIC AMINO ACID TRANSPORT PROTEIN RBAT"/>
    <property type="match status" value="1"/>
</dbReference>
<dbReference type="Pfam" id="PF00128">
    <property type="entry name" value="Alpha-amylase"/>
    <property type="match status" value="1"/>
</dbReference>
<dbReference type="GO" id="GO:0009313">
    <property type="term" value="P:oligosaccharide catabolic process"/>
    <property type="evidence" value="ECO:0007669"/>
    <property type="project" value="TreeGrafter"/>
</dbReference>